<organism evidence="2">
    <name type="scientific">Arion vulgaris</name>
    <dbReference type="NCBI Taxonomy" id="1028688"/>
    <lineage>
        <taxon>Eukaryota</taxon>
        <taxon>Metazoa</taxon>
        <taxon>Spiralia</taxon>
        <taxon>Lophotrochozoa</taxon>
        <taxon>Mollusca</taxon>
        <taxon>Gastropoda</taxon>
        <taxon>Heterobranchia</taxon>
        <taxon>Euthyneura</taxon>
        <taxon>Panpulmonata</taxon>
        <taxon>Eupulmonata</taxon>
        <taxon>Stylommatophora</taxon>
        <taxon>Helicina</taxon>
        <taxon>Arionoidea</taxon>
        <taxon>Arionidae</taxon>
        <taxon>Arion</taxon>
    </lineage>
</organism>
<feature type="compositionally biased region" description="Basic and acidic residues" evidence="1">
    <location>
        <begin position="14"/>
        <end position="37"/>
    </location>
</feature>
<evidence type="ECO:0000313" key="2">
    <source>
        <dbReference type="EMBL" id="CEK59504.1"/>
    </source>
</evidence>
<feature type="non-terminal residue" evidence="2">
    <location>
        <position position="1"/>
    </location>
</feature>
<evidence type="ECO:0000256" key="1">
    <source>
        <dbReference type="SAM" id="MobiDB-lite"/>
    </source>
</evidence>
<name>A0A0B6YTD0_9EUPU</name>
<dbReference type="EMBL" id="HACG01012639">
    <property type="protein sequence ID" value="CEK59504.1"/>
    <property type="molecule type" value="Transcribed_RNA"/>
</dbReference>
<gene>
    <name evidence="2" type="primary">ORF36537</name>
</gene>
<reference evidence="2" key="1">
    <citation type="submission" date="2014-12" db="EMBL/GenBank/DDBJ databases">
        <title>Insight into the proteome of Arion vulgaris.</title>
        <authorList>
            <person name="Aradska J."/>
            <person name="Bulat T."/>
            <person name="Smidak R."/>
            <person name="Sarate P."/>
            <person name="Gangsoo J."/>
            <person name="Sialana F."/>
            <person name="Bilban M."/>
            <person name="Lubec G."/>
        </authorList>
    </citation>
    <scope>NUCLEOTIDE SEQUENCE</scope>
    <source>
        <tissue evidence="2">Skin</tissue>
    </source>
</reference>
<dbReference type="AlphaFoldDB" id="A0A0B6YTD0"/>
<accession>A0A0B6YTD0</accession>
<protein>
    <submittedName>
        <fullName evidence="2">Uncharacterized protein</fullName>
    </submittedName>
</protein>
<proteinExistence type="predicted"/>
<sequence>HTYIYMMERVKDKYKDGLGERERDKQNENDRELDRNRSNRRRSPFACRSEGYEFKSGPSQICTF</sequence>
<feature type="region of interest" description="Disordered" evidence="1">
    <location>
        <begin position="14"/>
        <end position="44"/>
    </location>
</feature>